<name>A0A0Q9XLW6_9BACI</name>
<accession>A0A0Q9XLW6</accession>
<dbReference type="PATRIC" id="fig|217031.4.peg.7808"/>
<dbReference type="AlphaFoldDB" id="A0A0Q9XLW6"/>
<proteinExistence type="predicted"/>
<dbReference type="EMBL" id="LGPB01000140">
    <property type="protein sequence ID" value="KRG09356.1"/>
    <property type="molecule type" value="Genomic_DNA"/>
</dbReference>
<organism evidence="1 2">
    <name type="scientific">Lederbergia galactosidilytica</name>
    <dbReference type="NCBI Taxonomy" id="217031"/>
    <lineage>
        <taxon>Bacteria</taxon>
        <taxon>Bacillati</taxon>
        <taxon>Bacillota</taxon>
        <taxon>Bacilli</taxon>
        <taxon>Bacillales</taxon>
        <taxon>Bacillaceae</taxon>
        <taxon>Lederbergia</taxon>
    </lineage>
</organism>
<dbReference type="Proteomes" id="UP000053881">
    <property type="component" value="Unassembled WGS sequence"/>
</dbReference>
<reference evidence="1 2" key="1">
    <citation type="submission" date="2015-06" db="EMBL/GenBank/DDBJ databases">
        <title>Genome sequencing project of Bacillus galactosidilyticus PL133.</title>
        <authorList>
            <person name="Gaiero J."/>
            <person name="Nicol R."/>
            <person name="Habash M."/>
        </authorList>
    </citation>
    <scope>NUCLEOTIDE SEQUENCE [LARGE SCALE GENOMIC DNA]</scope>
    <source>
        <strain evidence="1 2">PL133</strain>
    </source>
</reference>
<sequence>MQKITFGKGLAKTIGLNESIVLEKLYERIEKEGTPLHGQMWIERTYKEWLARRFSILVNHNN</sequence>
<evidence type="ECO:0000313" key="2">
    <source>
        <dbReference type="Proteomes" id="UP000053881"/>
    </source>
</evidence>
<gene>
    <name evidence="1" type="ORF">ACA29_23020</name>
</gene>
<comment type="caution">
    <text evidence="1">The sequence shown here is derived from an EMBL/GenBank/DDBJ whole genome shotgun (WGS) entry which is preliminary data.</text>
</comment>
<evidence type="ECO:0000313" key="1">
    <source>
        <dbReference type="EMBL" id="KRG09356.1"/>
    </source>
</evidence>
<protein>
    <submittedName>
        <fullName evidence="1">Uncharacterized protein</fullName>
    </submittedName>
</protein>